<evidence type="ECO:0000313" key="2">
    <source>
        <dbReference type="Proteomes" id="UP000182725"/>
    </source>
</evidence>
<name>A0A1H5PJH9_9MICC</name>
<gene>
    <name evidence="1" type="ORF">SAMN04489740_4341</name>
</gene>
<organism evidence="1 2">
    <name type="scientific">Arthrobacter alpinus</name>
    <dbReference type="NCBI Taxonomy" id="656366"/>
    <lineage>
        <taxon>Bacteria</taxon>
        <taxon>Bacillati</taxon>
        <taxon>Actinomycetota</taxon>
        <taxon>Actinomycetes</taxon>
        <taxon>Micrococcales</taxon>
        <taxon>Micrococcaceae</taxon>
        <taxon>Arthrobacter</taxon>
    </lineage>
</organism>
<accession>A0A1H5PJH9</accession>
<sequence length="90" mass="9757">MTFEPTEEIVEIGARFLAGLTNDQPWPSPLQLSDTLAQTPDTRFHTAMTAESTAFLLAVGPLIYAAALNRAADIINGKWTIPTLKTDPNS</sequence>
<protein>
    <submittedName>
        <fullName evidence="1">Uncharacterized protein</fullName>
    </submittedName>
</protein>
<dbReference type="AlphaFoldDB" id="A0A1H5PJH9"/>
<dbReference type="RefSeq" id="WP_074713803.1">
    <property type="nucleotide sequence ID" value="NZ_FNTV01000002.1"/>
</dbReference>
<reference evidence="1 2" key="1">
    <citation type="submission" date="2016-10" db="EMBL/GenBank/DDBJ databases">
        <authorList>
            <person name="de Groot N.N."/>
        </authorList>
    </citation>
    <scope>NUCLEOTIDE SEQUENCE [LARGE SCALE GENOMIC DNA]</scope>
    <source>
        <strain evidence="1 2">DSM 22274</strain>
    </source>
</reference>
<proteinExistence type="predicted"/>
<evidence type="ECO:0000313" key="1">
    <source>
        <dbReference type="EMBL" id="SEF13177.1"/>
    </source>
</evidence>
<dbReference type="Proteomes" id="UP000182725">
    <property type="component" value="Unassembled WGS sequence"/>
</dbReference>
<dbReference type="EMBL" id="FNTV01000002">
    <property type="protein sequence ID" value="SEF13177.1"/>
    <property type="molecule type" value="Genomic_DNA"/>
</dbReference>